<name>A0A6A5U2E1_9PLEO</name>
<evidence type="ECO:0000313" key="2">
    <source>
        <dbReference type="EMBL" id="KAF1958460.1"/>
    </source>
</evidence>
<evidence type="ECO:0000313" key="3">
    <source>
        <dbReference type="Proteomes" id="UP000800035"/>
    </source>
</evidence>
<dbReference type="EMBL" id="ML976987">
    <property type="protein sequence ID" value="KAF1958460.1"/>
    <property type="molecule type" value="Genomic_DNA"/>
</dbReference>
<evidence type="ECO:0000256" key="1">
    <source>
        <dbReference type="SAM" id="MobiDB-lite"/>
    </source>
</evidence>
<proteinExistence type="predicted"/>
<sequence>MAGFSDLSPSQVEKQAYDQGGDNGSNEYGSYRYDRDCHLRHNIGGVVANEAEALQPTPFNPHEQEDVPVEVVSIGAVELVDERSSSVEDHDPCEEEIDAETPDVVKIVDVEMTEEDIVELINKEKVAFKKGALRG</sequence>
<accession>A0A6A5U2E1</accession>
<keyword evidence="3" id="KW-1185">Reference proteome</keyword>
<protein>
    <submittedName>
        <fullName evidence="2">Uncharacterized protein</fullName>
    </submittedName>
</protein>
<organism evidence="2 3">
    <name type="scientific">Byssothecium circinans</name>
    <dbReference type="NCBI Taxonomy" id="147558"/>
    <lineage>
        <taxon>Eukaryota</taxon>
        <taxon>Fungi</taxon>
        <taxon>Dikarya</taxon>
        <taxon>Ascomycota</taxon>
        <taxon>Pezizomycotina</taxon>
        <taxon>Dothideomycetes</taxon>
        <taxon>Pleosporomycetidae</taxon>
        <taxon>Pleosporales</taxon>
        <taxon>Massarineae</taxon>
        <taxon>Massarinaceae</taxon>
        <taxon>Byssothecium</taxon>
    </lineage>
</organism>
<reference evidence="2" key="1">
    <citation type="journal article" date="2020" name="Stud. Mycol.">
        <title>101 Dothideomycetes genomes: a test case for predicting lifestyles and emergence of pathogens.</title>
        <authorList>
            <person name="Haridas S."/>
            <person name="Albert R."/>
            <person name="Binder M."/>
            <person name="Bloem J."/>
            <person name="Labutti K."/>
            <person name="Salamov A."/>
            <person name="Andreopoulos B."/>
            <person name="Baker S."/>
            <person name="Barry K."/>
            <person name="Bills G."/>
            <person name="Bluhm B."/>
            <person name="Cannon C."/>
            <person name="Castanera R."/>
            <person name="Culley D."/>
            <person name="Daum C."/>
            <person name="Ezra D."/>
            <person name="Gonzalez J."/>
            <person name="Henrissat B."/>
            <person name="Kuo A."/>
            <person name="Liang C."/>
            <person name="Lipzen A."/>
            <person name="Lutzoni F."/>
            <person name="Magnuson J."/>
            <person name="Mondo S."/>
            <person name="Nolan M."/>
            <person name="Ohm R."/>
            <person name="Pangilinan J."/>
            <person name="Park H.-J."/>
            <person name="Ramirez L."/>
            <person name="Alfaro M."/>
            <person name="Sun H."/>
            <person name="Tritt A."/>
            <person name="Yoshinaga Y."/>
            <person name="Zwiers L.-H."/>
            <person name="Turgeon B."/>
            <person name="Goodwin S."/>
            <person name="Spatafora J."/>
            <person name="Crous P."/>
            <person name="Grigoriev I."/>
        </authorList>
    </citation>
    <scope>NUCLEOTIDE SEQUENCE</scope>
    <source>
        <strain evidence="2">CBS 675.92</strain>
    </source>
</reference>
<gene>
    <name evidence="2" type="ORF">CC80DRAFT_546692</name>
</gene>
<dbReference type="AlphaFoldDB" id="A0A6A5U2E1"/>
<feature type="region of interest" description="Disordered" evidence="1">
    <location>
        <begin position="1"/>
        <end position="32"/>
    </location>
</feature>
<dbReference type="Proteomes" id="UP000800035">
    <property type="component" value="Unassembled WGS sequence"/>
</dbReference>